<gene>
    <name evidence="1" type="ORF">PtA15_2A151</name>
</gene>
<evidence type="ECO:0000313" key="2">
    <source>
        <dbReference type="Proteomes" id="UP001164743"/>
    </source>
</evidence>
<keyword evidence="2" id="KW-1185">Reference proteome</keyword>
<proteinExistence type="predicted"/>
<dbReference type="RefSeq" id="XP_053017394.1">
    <property type="nucleotide sequence ID" value="XM_053166143.1"/>
</dbReference>
<dbReference type="EMBL" id="CP110422">
    <property type="protein sequence ID" value="WAQ81839.1"/>
    <property type="molecule type" value="Genomic_DNA"/>
</dbReference>
<name>A0ABY7C9L3_9BASI</name>
<accession>A0ABY7C9L3</accession>
<reference evidence="1" key="1">
    <citation type="submission" date="2022-10" db="EMBL/GenBank/DDBJ databases">
        <title>Puccinia triticina Genome sequencing and assembly.</title>
        <authorList>
            <person name="Li C."/>
        </authorList>
    </citation>
    <scope>NUCLEOTIDE SEQUENCE</scope>
    <source>
        <strain evidence="1">Pt15</strain>
    </source>
</reference>
<protein>
    <submittedName>
        <fullName evidence="1">Uncharacterized protein</fullName>
    </submittedName>
</protein>
<dbReference type="Proteomes" id="UP001164743">
    <property type="component" value="Chromosome 2A"/>
</dbReference>
<dbReference type="GeneID" id="77807038"/>
<organism evidence="1 2">
    <name type="scientific">Puccinia triticina</name>
    <dbReference type="NCBI Taxonomy" id="208348"/>
    <lineage>
        <taxon>Eukaryota</taxon>
        <taxon>Fungi</taxon>
        <taxon>Dikarya</taxon>
        <taxon>Basidiomycota</taxon>
        <taxon>Pucciniomycotina</taxon>
        <taxon>Pucciniomycetes</taxon>
        <taxon>Pucciniales</taxon>
        <taxon>Pucciniaceae</taxon>
        <taxon>Puccinia</taxon>
    </lineage>
</organism>
<sequence>MSSSIKRAAKKDVKKSKHLLKKLNEWCANIGRFESFDRDTDWHRQRREELGAIQPTRNFVEIAFKFHALARTWKVYVLSSTMVAQMAIFQTAGKLPALTDADRASARGDSCLMGIVEALHELISQNPRFEKEEDFNREVAKLIPMAYQLKIDPFPAVDAWVASCEWEYQVVTQLIEVCQEMGPSMVAHGPLFWGQLRRIATQEKLEPFLGAYQQLCEFFAKGVPFNRLFDYYTLVSKICSSLKTFGESHDLTRSSSVSGAQSQSAKKEEMVFTQEIETSVLKQKANLLMNYAEELHQAASLGPATFHPNVRAEKKQIERIALLVLDVLSIDSSFDTDELYHQLRADVFRSGLPGVIKYNLHRITEFLRDEITEIIKLTDLSSEPVKEQGVMRRWDLHLSAAMKEGMKVNAPLKKQLEYAGKRFDLSQKSTNKENPEEHNELDRLEYNRLVRLAILNYKNSHVHVSATLRLDQYPIIWQAMLRTTDREFATIDKRNAEVLIKCLTRTKRIVRNIPVFDRIYYALYQVNAKCRNDILESAKARLDELKGKIRWEEHGLMMQIYYRIISAEKMITYEDWRGLFIPIIPTSPSHTLETIDDIFGDCSRSVLLKKLDKPRREFLEKNVYAFLRRDLLSQDLISQIDDKDFLDESFLRLEQEHAGTKGSSDRLGLLSTTIIQAPQAARGGKPPAVLRISNSSTKPAEVRWVRYSLNPQQQIAVAKVSK</sequence>
<evidence type="ECO:0000313" key="1">
    <source>
        <dbReference type="EMBL" id="WAQ81839.1"/>
    </source>
</evidence>